<reference evidence="3" key="1">
    <citation type="submission" date="2015-04" db="EMBL/GenBank/DDBJ databases">
        <title>Haoxinamides A and B, Lipothreonines Bearing Novel ortho-alkyl Cinnamoyl Moiety from Streptomyces sp.</title>
        <authorList>
            <person name="Wang H."/>
            <person name="Qian Z."/>
            <person name="Shen Y."/>
        </authorList>
    </citation>
    <scope>NUCLEOTIDE SEQUENCE</scope>
    <source>
        <strain evidence="3">LZ35</strain>
    </source>
</reference>
<evidence type="ECO:0000259" key="2">
    <source>
        <dbReference type="Pfam" id="PF00975"/>
    </source>
</evidence>
<comment type="similarity">
    <text evidence="1">Belongs to the thioesterase family.</text>
</comment>
<dbReference type="InterPro" id="IPR029058">
    <property type="entry name" value="AB_hydrolase_fold"/>
</dbReference>
<proteinExistence type="inferred from homology"/>
<dbReference type="PANTHER" id="PTHR11487">
    <property type="entry name" value="THIOESTERASE"/>
    <property type="match status" value="1"/>
</dbReference>
<organism evidence="3">
    <name type="scientific">Streptomyces sp. LZ35</name>
    <dbReference type="NCBI Taxonomy" id="1245024"/>
    <lineage>
        <taxon>Bacteria</taxon>
        <taxon>Bacillati</taxon>
        <taxon>Actinomycetota</taxon>
        <taxon>Actinomycetes</taxon>
        <taxon>Kitasatosporales</taxon>
        <taxon>Streptomycetaceae</taxon>
        <taxon>Streptomyces</taxon>
    </lineage>
</organism>
<dbReference type="InterPro" id="IPR001031">
    <property type="entry name" value="Thioesterase"/>
</dbReference>
<evidence type="ECO:0000313" key="3">
    <source>
        <dbReference type="EMBL" id="ALF39550.1"/>
    </source>
</evidence>
<dbReference type="Pfam" id="PF00975">
    <property type="entry name" value="Thioesterase"/>
    <property type="match status" value="1"/>
</dbReference>
<feature type="domain" description="Thioesterase" evidence="2">
    <location>
        <begin position="25"/>
        <end position="247"/>
    </location>
</feature>
<gene>
    <name evidence="3" type="primary">has4</name>
</gene>
<dbReference type="Gene3D" id="3.40.50.1820">
    <property type="entry name" value="alpha/beta hydrolase"/>
    <property type="match status" value="1"/>
</dbReference>
<dbReference type="AlphaFoldDB" id="A0A0N9E6E7"/>
<dbReference type="PANTHER" id="PTHR11487:SF0">
    <property type="entry name" value="S-ACYL FATTY ACID SYNTHASE THIOESTERASE, MEDIUM CHAIN"/>
    <property type="match status" value="1"/>
</dbReference>
<accession>A0A0N9E6E7</accession>
<protein>
    <submittedName>
        <fullName evidence="3">Has4</fullName>
    </submittedName>
</protein>
<dbReference type="SUPFAM" id="SSF53474">
    <property type="entry name" value="alpha/beta-Hydrolases"/>
    <property type="match status" value="1"/>
</dbReference>
<sequence>MTSSGSARSRWFRRYPAAAGRPRARLVCLPHAGGTATFFHAWAGALGPDIEVLATRYPGRQERIAEPCATSIEQLADPLAAELLPFLDAPVAFFGHSMGASLAYELALRLQPAHADRLAGLFVSSREAPHLVTPKEIHLGTDDELIAEVVRLGGADAALLDDPGIREIVLPSVRADFGIAGTYRAAAPHPVGCPVVAYAGDRDPGAGENEMRHWSEVAGHSFDIRVLPGGHFYLNAERDSLTNDIRRRLDEAVLAPS</sequence>
<dbReference type="GO" id="GO:0008610">
    <property type="term" value="P:lipid biosynthetic process"/>
    <property type="evidence" value="ECO:0007669"/>
    <property type="project" value="TreeGrafter"/>
</dbReference>
<dbReference type="InterPro" id="IPR012223">
    <property type="entry name" value="TEII"/>
</dbReference>
<name>A0A0N9E6E7_9ACTN</name>
<dbReference type="EMBL" id="KR063271">
    <property type="protein sequence ID" value="ALF39550.1"/>
    <property type="molecule type" value="Genomic_DNA"/>
</dbReference>
<evidence type="ECO:0000256" key="1">
    <source>
        <dbReference type="ARBA" id="ARBA00007169"/>
    </source>
</evidence>